<dbReference type="InterPro" id="IPR021295">
    <property type="entry name" value="DUF2867"/>
</dbReference>
<evidence type="ECO:0000313" key="2">
    <source>
        <dbReference type="Proteomes" id="UP000308697"/>
    </source>
</evidence>
<name>A0A4U0NJF5_9ACTN</name>
<dbReference type="EMBL" id="SUMB01000004">
    <property type="protein sequence ID" value="TJZ54435.1"/>
    <property type="molecule type" value="Genomic_DNA"/>
</dbReference>
<dbReference type="OrthoDB" id="7067492at2"/>
<keyword evidence="2" id="KW-1185">Reference proteome</keyword>
<proteinExistence type="predicted"/>
<sequence>MGMVRDVHTRTIPASADIVGALIDRLGDDDDPLFPTPAWAPMRFDRPLGVGADGGHGPVRYRVGAHEPGRHLRFDFTDGQTGFHSITVVPLGPDSCRIEHVLESGLRGMERLLWHLAIRAVHATVVEEVFDNVERVVTGRVREPVRWSPRVRLFNRLEWSRAKGIALPAEARLARRAFPRTDFEDAWQLDLRPGMPADPAAWQGVLRGASFPVVGREDGEILLGEDAGHLDFRASLLVADGRVTLGTVVRFHHAGGRLYWAFVRRVHPFMARLMLRRTHRRLALAAPSAGERERDRLRGAADEARR</sequence>
<dbReference type="Proteomes" id="UP000308697">
    <property type="component" value="Unassembled WGS sequence"/>
</dbReference>
<evidence type="ECO:0000313" key="1">
    <source>
        <dbReference type="EMBL" id="TJZ54435.1"/>
    </source>
</evidence>
<dbReference type="SUPFAM" id="SSF55961">
    <property type="entry name" value="Bet v1-like"/>
    <property type="match status" value="1"/>
</dbReference>
<protein>
    <submittedName>
        <fullName evidence="1">DUF2867 domain-containing protein</fullName>
    </submittedName>
</protein>
<dbReference type="Pfam" id="PF11066">
    <property type="entry name" value="DUF2867"/>
    <property type="match status" value="1"/>
</dbReference>
<reference evidence="1 2" key="1">
    <citation type="submission" date="2019-04" db="EMBL/GenBank/DDBJ databases">
        <title>Streptomyces piniterrae sp. nov., a heliquinomycin-producing actinomycete isolated from rhizosphere soil of Pinus yunnanensis.</title>
        <authorList>
            <person name="Zhuang X."/>
            <person name="Zhao J."/>
        </authorList>
    </citation>
    <scope>NUCLEOTIDE SEQUENCE [LARGE SCALE GENOMIC DNA]</scope>
    <source>
        <strain evidence="2">jys28</strain>
    </source>
</reference>
<dbReference type="RefSeq" id="WP_136740360.1">
    <property type="nucleotide sequence ID" value="NZ_SUMB01000004.1"/>
</dbReference>
<gene>
    <name evidence="1" type="ORF">FCH28_15025</name>
</gene>
<accession>A0A4U0NJF5</accession>
<comment type="caution">
    <text evidence="1">The sequence shown here is derived from an EMBL/GenBank/DDBJ whole genome shotgun (WGS) entry which is preliminary data.</text>
</comment>
<dbReference type="AlphaFoldDB" id="A0A4U0NJF5"/>
<organism evidence="1 2">
    <name type="scientific">Streptomyces piniterrae</name>
    <dbReference type="NCBI Taxonomy" id="2571125"/>
    <lineage>
        <taxon>Bacteria</taxon>
        <taxon>Bacillati</taxon>
        <taxon>Actinomycetota</taxon>
        <taxon>Actinomycetes</taxon>
        <taxon>Kitasatosporales</taxon>
        <taxon>Streptomycetaceae</taxon>
        <taxon>Streptomyces</taxon>
    </lineage>
</organism>